<reference evidence="9" key="1">
    <citation type="submission" date="2022-06" db="EMBL/GenBank/DDBJ databases">
        <title>Sphingomonas sp. nov. isolated from rhizosphere soil of tomato.</title>
        <authorList>
            <person name="Dong H."/>
            <person name="Gao R."/>
        </authorList>
    </citation>
    <scope>NUCLEOTIDE SEQUENCE</scope>
    <source>
        <strain evidence="9">MMSM24</strain>
    </source>
</reference>
<keyword evidence="4" id="KW-0249">Electron transport</keyword>
<sequence length="133" mass="13438">MNRNVIWGLIGGATAIVAGAAALAAPPPGNAVKGKAVFARCAVCHRIDPVVAGGIGPNLAGVYGRPAGQRAGYAYSPAMRAAHIKWDEATLSRFLAGPGKMVPGTKMMATPVTDAQDRADVIAFLKTVGGGAK</sequence>
<organism evidence="9 10">
    <name type="scientific">Sphingomonas lycopersici</name>
    <dbReference type="NCBI Taxonomy" id="2951807"/>
    <lineage>
        <taxon>Bacteria</taxon>
        <taxon>Pseudomonadati</taxon>
        <taxon>Pseudomonadota</taxon>
        <taxon>Alphaproteobacteria</taxon>
        <taxon>Sphingomonadales</taxon>
        <taxon>Sphingomonadaceae</taxon>
        <taxon>Sphingomonas</taxon>
    </lineage>
</organism>
<accession>A0AA41Z5W7</accession>
<proteinExistence type="predicted"/>
<dbReference type="Gene3D" id="1.10.760.10">
    <property type="entry name" value="Cytochrome c-like domain"/>
    <property type="match status" value="1"/>
</dbReference>
<keyword evidence="2 6" id="KW-0349">Heme</keyword>
<comment type="caution">
    <text evidence="9">The sequence shown here is derived from an EMBL/GenBank/DDBJ whole genome shotgun (WGS) entry which is preliminary data.</text>
</comment>
<dbReference type="Pfam" id="PF00034">
    <property type="entry name" value="Cytochrom_C"/>
    <property type="match status" value="1"/>
</dbReference>
<dbReference type="GO" id="GO:0046872">
    <property type="term" value="F:metal ion binding"/>
    <property type="evidence" value="ECO:0007669"/>
    <property type="project" value="UniProtKB-KW"/>
</dbReference>
<dbReference type="AlphaFoldDB" id="A0AA41Z5W7"/>
<evidence type="ECO:0000256" key="2">
    <source>
        <dbReference type="ARBA" id="ARBA00022617"/>
    </source>
</evidence>
<keyword evidence="3 6" id="KW-0479">Metal-binding</keyword>
<name>A0AA41Z5W7_9SPHN</name>
<keyword evidence="5 6" id="KW-0408">Iron</keyword>
<keyword evidence="7" id="KW-0732">Signal</keyword>
<evidence type="ECO:0000256" key="7">
    <source>
        <dbReference type="SAM" id="SignalP"/>
    </source>
</evidence>
<gene>
    <name evidence="9" type="ORF">NEE01_01160</name>
</gene>
<evidence type="ECO:0000256" key="1">
    <source>
        <dbReference type="ARBA" id="ARBA00022448"/>
    </source>
</evidence>
<feature type="signal peptide" evidence="7">
    <location>
        <begin position="1"/>
        <end position="24"/>
    </location>
</feature>
<evidence type="ECO:0000256" key="3">
    <source>
        <dbReference type="ARBA" id="ARBA00022723"/>
    </source>
</evidence>
<dbReference type="SUPFAM" id="SSF46626">
    <property type="entry name" value="Cytochrome c"/>
    <property type="match status" value="1"/>
</dbReference>
<evidence type="ECO:0000256" key="4">
    <source>
        <dbReference type="ARBA" id="ARBA00022982"/>
    </source>
</evidence>
<dbReference type="InterPro" id="IPR002327">
    <property type="entry name" value="Cyt_c_1A/1B"/>
</dbReference>
<keyword evidence="1" id="KW-0813">Transport</keyword>
<evidence type="ECO:0000256" key="6">
    <source>
        <dbReference type="PROSITE-ProRule" id="PRU00433"/>
    </source>
</evidence>
<dbReference type="InterPro" id="IPR036909">
    <property type="entry name" value="Cyt_c-like_dom_sf"/>
</dbReference>
<dbReference type="GO" id="GO:0009055">
    <property type="term" value="F:electron transfer activity"/>
    <property type="evidence" value="ECO:0007669"/>
    <property type="project" value="InterPro"/>
</dbReference>
<protein>
    <submittedName>
        <fullName evidence="9">C-type cytochrome</fullName>
    </submittedName>
</protein>
<evidence type="ECO:0000313" key="10">
    <source>
        <dbReference type="Proteomes" id="UP001165565"/>
    </source>
</evidence>
<keyword evidence="10" id="KW-1185">Reference proteome</keyword>
<evidence type="ECO:0000313" key="9">
    <source>
        <dbReference type="EMBL" id="MCW6533384.1"/>
    </source>
</evidence>
<dbReference type="InterPro" id="IPR009056">
    <property type="entry name" value="Cyt_c-like_dom"/>
</dbReference>
<dbReference type="GO" id="GO:0020037">
    <property type="term" value="F:heme binding"/>
    <property type="evidence" value="ECO:0007669"/>
    <property type="project" value="InterPro"/>
</dbReference>
<dbReference type="EMBL" id="JANFAV010000001">
    <property type="protein sequence ID" value="MCW6533384.1"/>
    <property type="molecule type" value="Genomic_DNA"/>
</dbReference>
<dbReference type="RefSeq" id="WP_265267418.1">
    <property type="nucleotide sequence ID" value="NZ_JANFAV010000001.1"/>
</dbReference>
<feature type="domain" description="Cytochrome c" evidence="8">
    <location>
        <begin position="29"/>
        <end position="129"/>
    </location>
</feature>
<dbReference type="PRINTS" id="PR00604">
    <property type="entry name" value="CYTCHRMECIAB"/>
</dbReference>
<dbReference type="PANTHER" id="PTHR11961">
    <property type="entry name" value="CYTOCHROME C"/>
    <property type="match status" value="1"/>
</dbReference>
<evidence type="ECO:0000259" key="8">
    <source>
        <dbReference type="PROSITE" id="PS51007"/>
    </source>
</evidence>
<dbReference type="PROSITE" id="PS51007">
    <property type="entry name" value="CYTC"/>
    <property type="match status" value="1"/>
</dbReference>
<evidence type="ECO:0000256" key="5">
    <source>
        <dbReference type="ARBA" id="ARBA00023004"/>
    </source>
</evidence>
<dbReference type="Proteomes" id="UP001165565">
    <property type="component" value="Unassembled WGS sequence"/>
</dbReference>
<feature type="chain" id="PRO_5041353023" evidence="7">
    <location>
        <begin position="25"/>
        <end position="133"/>
    </location>
</feature>